<evidence type="ECO:0000313" key="2">
    <source>
        <dbReference type="Proteomes" id="UP000326570"/>
    </source>
</evidence>
<dbReference type="AlphaFoldDB" id="A0A5N1IL74"/>
<protein>
    <recommendedName>
        <fullName evidence="3">3D domain-containing protein</fullName>
    </recommendedName>
</protein>
<keyword evidence="2" id="KW-1185">Reference proteome</keyword>
<organism evidence="1 2">
    <name type="scientific">Adhaeribacter soli</name>
    <dbReference type="NCBI Taxonomy" id="2607655"/>
    <lineage>
        <taxon>Bacteria</taxon>
        <taxon>Pseudomonadati</taxon>
        <taxon>Bacteroidota</taxon>
        <taxon>Cytophagia</taxon>
        <taxon>Cytophagales</taxon>
        <taxon>Hymenobacteraceae</taxon>
        <taxon>Adhaeribacter</taxon>
    </lineage>
</organism>
<name>A0A5N1IL74_9BACT</name>
<reference evidence="1 2" key="1">
    <citation type="submission" date="2019-09" db="EMBL/GenBank/DDBJ databases">
        <title>Genome sequence of Adhaeribacter sp. M2.</title>
        <authorList>
            <person name="Srinivasan S."/>
        </authorList>
    </citation>
    <scope>NUCLEOTIDE SEQUENCE [LARGE SCALE GENOMIC DNA]</scope>
    <source>
        <strain evidence="1 2">M2</strain>
    </source>
</reference>
<dbReference type="CDD" id="cd22784">
    <property type="entry name" value="DPBB_MltA_YuiC-like"/>
    <property type="match status" value="1"/>
</dbReference>
<dbReference type="EMBL" id="VTWT01000009">
    <property type="protein sequence ID" value="KAA9327432.1"/>
    <property type="molecule type" value="Genomic_DNA"/>
</dbReference>
<comment type="caution">
    <text evidence="1">The sequence shown here is derived from an EMBL/GenBank/DDBJ whole genome shotgun (WGS) entry which is preliminary data.</text>
</comment>
<accession>A0A5N1IL74</accession>
<sequence>MVRQRLIGLFFLMVTFFPSRLLYSKTDFALSIKLPIRKIKQRLPVYTHRVAASVYFPDEAQTDASPLITADGSHINRDSVRQHRWIAVSRNLLKRWGGKIHYGDSIDVSGISPELDGTYIVRDTMNKRLKNTIDLLVDRHDNIMGHWKNVRITKFETVTVTN</sequence>
<proteinExistence type="predicted"/>
<dbReference type="RefSeq" id="WP_150904935.1">
    <property type="nucleotide sequence ID" value="NZ_VTWT01000009.1"/>
</dbReference>
<dbReference type="Proteomes" id="UP000326570">
    <property type="component" value="Unassembled WGS sequence"/>
</dbReference>
<gene>
    <name evidence="1" type="ORF">F0P94_16085</name>
</gene>
<evidence type="ECO:0008006" key="3">
    <source>
        <dbReference type="Google" id="ProtNLM"/>
    </source>
</evidence>
<evidence type="ECO:0000313" key="1">
    <source>
        <dbReference type="EMBL" id="KAA9327432.1"/>
    </source>
</evidence>